<sequence length="322" mass="35205">MLDELLGRAELKARIEELEEEKRHLERRAAAEEERRSEAARERQEAEAEVNRLEDKIEGLEERVERLSETDDVDVAFRGTEQLRGDRRDEVLSRLSSFETEPEGALTAMVHEEVPDAVAEALGERSALVRRAAPCLVCVDDAGLVAAALDPPTPPAPFDEWGSGFRIDRSWFAPVDPTWVALVRSDLFALGVYDGASVSLVDEVESDVMGSHSKGGFSQARFERRRDQQVDEHLDRAREAIEAHVGTDGAESGADSAEKAGKAGATAEEGLARDLIVLGEGTVLGRFTDLADRTATVDATGEPAAALESAVREFWTVRLSLL</sequence>
<proteinExistence type="predicted"/>
<dbReference type="AlphaFoldDB" id="A0ABD6DZC5"/>
<dbReference type="GO" id="GO:0016787">
    <property type="term" value="F:hydrolase activity"/>
    <property type="evidence" value="ECO:0007669"/>
    <property type="project" value="UniProtKB-KW"/>
</dbReference>
<dbReference type="InterPro" id="IPR040783">
    <property type="entry name" value="VLRF1"/>
</dbReference>
<dbReference type="Proteomes" id="UP001597092">
    <property type="component" value="Unassembled WGS sequence"/>
</dbReference>
<protein>
    <submittedName>
        <fullName evidence="3">Vms1/Ankzf1 family peptidyl-tRNA hydrolase</fullName>
    </submittedName>
</protein>
<evidence type="ECO:0000313" key="3">
    <source>
        <dbReference type="EMBL" id="MFD1686627.1"/>
    </source>
</evidence>
<organism evidence="3 4">
    <name type="scientific">Halobellus litoreus</name>
    <dbReference type="NCBI Taxonomy" id="755310"/>
    <lineage>
        <taxon>Archaea</taxon>
        <taxon>Methanobacteriati</taxon>
        <taxon>Methanobacteriota</taxon>
        <taxon>Stenosarchaea group</taxon>
        <taxon>Halobacteria</taxon>
        <taxon>Halobacteriales</taxon>
        <taxon>Haloferacaceae</taxon>
        <taxon>Halobellus</taxon>
    </lineage>
</organism>
<accession>A0ABD6DZC5</accession>
<dbReference type="Gene3D" id="3.30.420.60">
    <property type="entry name" value="eRF1 domain 2"/>
    <property type="match status" value="1"/>
</dbReference>
<name>A0ABD6DZC5_9EURY</name>
<feature type="domain" description="Actinobacteria/chloroflexi VLRF1 release factor" evidence="2">
    <location>
        <begin position="178"/>
        <end position="319"/>
    </location>
</feature>
<evidence type="ECO:0000259" key="2">
    <source>
        <dbReference type="Pfam" id="PF18859"/>
    </source>
</evidence>
<evidence type="ECO:0000256" key="1">
    <source>
        <dbReference type="SAM" id="MobiDB-lite"/>
    </source>
</evidence>
<dbReference type="InterPro" id="IPR042226">
    <property type="entry name" value="eFR1_2_sf"/>
</dbReference>
<gene>
    <name evidence="3" type="ORF">ACFSAS_13505</name>
</gene>
<dbReference type="Pfam" id="PF18859">
    <property type="entry name" value="acVLRF1"/>
    <property type="match status" value="1"/>
</dbReference>
<dbReference type="RefSeq" id="WP_256305805.1">
    <property type="nucleotide sequence ID" value="NZ_JANHAW010000001.1"/>
</dbReference>
<comment type="caution">
    <text evidence="3">The sequence shown here is derived from an EMBL/GenBank/DDBJ whole genome shotgun (WGS) entry which is preliminary data.</text>
</comment>
<evidence type="ECO:0000313" key="4">
    <source>
        <dbReference type="Proteomes" id="UP001597092"/>
    </source>
</evidence>
<keyword evidence="4" id="KW-1185">Reference proteome</keyword>
<dbReference type="EMBL" id="JBHUDP010000005">
    <property type="protein sequence ID" value="MFD1686627.1"/>
    <property type="molecule type" value="Genomic_DNA"/>
</dbReference>
<dbReference type="SUPFAM" id="SSF53137">
    <property type="entry name" value="Translational machinery components"/>
    <property type="match status" value="1"/>
</dbReference>
<reference evidence="3 4" key="1">
    <citation type="journal article" date="2019" name="Int. J. Syst. Evol. Microbiol.">
        <title>The Global Catalogue of Microorganisms (GCM) 10K type strain sequencing project: providing services to taxonomists for standard genome sequencing and annotation.</title>
        <authorList>
            <consortium name="The Broad Institute Genomics Platform"/>
            <consortium name="The Broad Institute Genome Sequencing Center for Infectious Disease"/>
            <person name="Wu L."/>
            <person name="Ma J."/>
        </authorList>
    </citation>
    <scope>NUCLEOTIDE SEQUENCE [LARGE SCALE GENOMIC DNA]</scope>
    <source>
        <strain evidence="3 4">CGMCC 1.10387</strain>
    </source>
</reference>
<feature type="region of interest" description="Disordered" evidence="1">
    <location>
        <begin position="20"/>
        <end position="55"/>
    </location>
</feature>
<keyword evidence="3" id="KW-0378">Hydrolase</keyword>